<feature type="signal peptide" evidence="4">
    <location>
        <begin position="1"/>
        <end position="17"/>
    </location>
</feature>
<gene>
    <name evidence="8" type="ORF">AKL17_1914</name>
</gene>
<dbReference type="STRING" id="1335048.AKL17_1914"/>
<dbReference type="OrthoDB" id="9813967at2"/>
<dbReference type="Pfam" id="PF25917">
    <property type="entry name" value="BSH_RND"/>
    <property type="match status" value="1"/>
</dbReference>
<evidence type="ECO:0000313" key="9">
    <source>
        <dbReference type="Proteomes" id="UP000076128"/>
    </source>
</evidence>
<evidence type="ECO:0000259" key="5">
    <source>
        <dbReference type="Pfam" id="PF25876"/>
    </source>
</evidence>
<evidence type="ECO:0000313" key="8">
    <source>
        <dbReference type="EMBL" id="AMY69163.1"/>
    </source>
</evidence>
<evidence type="ECO:0000256" key="3">
    <source>
        <dbReference type="ARBA" id="ARBA00022448"/>
    </source>
</evidence>
<comment type="similarity">
    <text evidence="2">Belongs to the membrane fusion protein (MFP) (TC 8.A.1) family.</text>
</comment>
<dbReference type="Pfam" id="PF25876">
    <property type="entry name" value="HH_MFP_RND"/>
    <property type="match status" value="1"/>
</dbReference>
<dbReference type="Pfam" id="PF25967">
    <property type="entry name" value="RND-MFP_C"/>
    <property type="match status" value="1"/>
</dbReference>
<evidence type="ECO:0000256" key="1">
    <source>
        <dbReference type="ARBA" id="ARBA00004196"/>
    </source>
</evidence>
<keyword evidence="4" id="KW-0732">Signal</keyword>
<dbReference type="EMBL" id="CP012661">
    <property type="protein sequence ID" value="AMY69163.1"/>
    <property type="molecule type" value="Genomic_DNA"/>
</dbReference>
<sequence length="342" mass="34739">MRRLALCLALLPLPAAAETARPVVSEIIIPGPPQARSFTGTVEAEVTTDLAFLTLGRVATLEVGEGDRVTVGTVLATLDQVTLNEDLSAAKAALQSAQAGAQFAQQSFDRMQELVTRGVASASQLETSQASLDTAQAGVTAAEADLARAQDAAGYSALTAPMDGIVTETLVDPGTVVSAGTPILTLAGLTGREAVLDVPPDVLSLLKLGDSFDVTGRGSLPITGTLVRIEPSAGTGTRSRRIHLALTDPPQSYRLGSLVSARPAGEAASVVTLPQSAITGPAGAPQVWKVGEGRKVGLVPVTLGATLGDRVVVTGGLAEADEIVVRGVNSLSEGQTVGEGIN</sequence>
<accession>A0A165SLH0</accession>
<dbReference type="InterPro" id="IPR058625">
    <property type="entry name" value="MdtA-like_BSH"/>
</dbReference>
<dbReference type="NCBIfam" id="TIGR01730">
    <property type="entry name" value="RND_mfp"/>
    <property type="match status" value="1"/>
</dbReference>
<evidence type="ECO:0000259" key="6">
    <source>
        <dbReference type="Pfam" id="PF25917"/>
    </source>
</evidence>
<feature type="domain" description="Multidrug resistance protein MdtA-like alpha-helical hairpin" evidence="5">
    <location>
        <begin position="87"/>
        <end position="150"/>
    </location>
</feature>
<feature type="domain" description="Multidrug resistance protein MdtA-like barrel-sandwich hybrid" evidence="6">
    <location>
        <begin position="56"/>
        <end position="182"/>
    </location>
</feature>
<feature type="chain" id="PRO_5007866681" evidence="4">
    <location>
        <begin position="18"/>
        <end position="342"/>
    </location>
</feature>
<name>A0A165SLH0_9RHOB</name>
<evidence type="ECO:0000256" key="2">
    <source>
        <dbReference type="ARBA" id="ARBA00009477"/>
    </source>
</evidence>
<dbReference type="GO" id="GO:1990281">
    <property type="term" value="C:efflux pump complex"/>
    <property type="evidence" value="ECO:0007669"/>
    <property type="project" value="TreeGrafter"/>
</dbReference>
<dbReference type="Gene3D" id="2.40.50.100">
    <property type="match status" value="1"/>
</dbReference>
<comment type="subcellular location">
    <subcellularLocation>
        <location evidence="1">Cell envelope</location>
    </subcellularLocation>
</comment>
<dbReference type="Gene3D" id="1.10.287.470">
    <property type="entry name" value="Helix hairpin bin"/>
    <property type="match status" value="1"/>
</dbReference>
<dbReference type="AlphaFoldDB" id="A0A165SLH0"/>
<protein>
    <submittedName>
        <fullName evidence="8">RND family efflux transporter subunit MFP</fullName>
    </submittedName>
</protein>
<dbReference type="SUPFAM" id="SSF111369">
    <property type="entry name" value="HlyD-like secretion proteins"/>
    <property type="match status" value="1"/>
</dbReference>
<dbReference type="InterPro" id="IPR058624">
    <property type="entry name" value="MdtA-like_HH"/>
</dbReference>
<reference evidence="8 9" key="1">
    <citation type="submission" date="2015-09" db="EMBL/GenBank/DDBJ databases">
        <title>Complete genome sequence of Defluviimonas alba cai42t isolated from an oilfield in Xinjiang.</title>
        <authorList>
            <person name="Geng S."/>
            <person name="Pan X."/>
            <person name="Wu X."/>
        </authorList>
    </citation>
    <scope>NUCLEOTIDE SEQUENCE [LARGE SCALE GENOMIC DNA]</scope>
    <source>
        <strain evidence="9">cai42</strain>
    </source>
</reference>
<dbReference type="InterPro" id="IPR058627">
    <property type="entry name" value="MdtA-like_C"/>
</dbReference>
<dbReference type="GO" id="GO:0015562">
    <property type="term" value="F:efflux transmembrane transporter activity"/>
    <property type="evidence" value="ECO:0007669"/>
    <property type="project" value="TreeGrafter"/>
</dbReference>
<dbReference type="PANTHER" id="PTHR30469:SF15">
    <property type="entry name" value="HLYD FAMILY OF SECRETION PROTEINS"/>
    <property type="match status" value="1"/>
</dbReference>
<keyword evidence="3" id="KW-0813">Transport</keyword>
<keyword evidence="9" id="KW-1185">Reference proteome</keyword>
<dbReference type="Proteomes" id="UP000076128">
    <property type="component" value="Chromosome"/>
</dbReference>
<dbReference type="InterPro" id="IPR006143">
    <property type="entry name" value="RND_pump_MFP"/>
</dbReference>
<dbReference type="RefSeq" id="WP_066812695.1">
    <property type="nucleotide sequence ID" value="NZ_CP012661.1"/>
</dbReference>
<evidence type="ECO:0000259" key="7">
    <source>
        <dbReference type="Pfam" id="PF25967"/>
    </source>
</evidence>
<dbReference type="KEGG" id="daa:AKL17_1914"/>
<dbReference type="Gene3D" id="2.40.420.20">
    <property type="match status" value="1"/>
</dbReference>
<proteinExistence type="inferred from homology"/>
<organism evidence="8 9">
    <name type="scientific">Frigidibacter mobilis</name>
    <dbReference type="NCBI Taxonomy" id="1335048"/>
    <lineage>
        <taxon>Bacteria</taxon>
        <taxon>Pseudomonadati</taxon>
        <taxon>Pseudomonadota</taxon>
        <taxon>Alphaproteobacteria</taxon>
        <taxon>Rhodobacterales</taxon>
        <taxon>Paracoccaceae</taxon>
        <taxon>Frigidibacter</taxon>
    </lineage>
</organism>
<evidence type="ECO:0000256" key="4">
    <source>
        <dbReference type="SAM" id="SignalP"/>
    </source>
</evidence>
<dbReference type="PANTHER" id="PTHR30469">
    <property type="entry name" value="MULTIDRUG RESISTANCE PROTEIN MDTA"/>
    <property type="match status" value="1"/>
</dbReference>
<dbReference type="Gene3D" id="2.40.30.170">
    <property type="match status" value="1"/>
</dbReference>
<feature type="domain" description="Multidrug resistance protein MdtA-like C-terminal permuted SH3" evidence="7">
    <location>
        <begin position="270"/>
        <end position="328"/>
    </location>
</feature>